<feature type="chain" id="PRO_5018557394" evidence="1">
    <location>
        <begin position="22"/>
        <end position="143"/>
    </location>
</feature>
<protein>
    <submittedName>
        <fullName evidence="2">Uncharacterized protein</fullName>
    </submittedName>
</protein>
<evidence type="ECO:0000313" key="2">
    <source>
        <dbReference type="Ensembl" id="ENSMMOP00000018231.1"/>
    </source>
</evidence>
<evidence type="ECO:0000313" key="3">
    <source>
        <dbReference type="Proteomes" id="UP000261620"/>
    </source>
</evidence>
<name>A0A3Q3WKL9_MOLML</name>
<keyword evidence="1" id="KW-0732">Signal</keyword>
<dbReference type="AlphaFoldDB" id="A0A3Q3WKL9"/>
<accession>A0A3Q3WKL9</accession>
<feature type="signal peptide" evidence="1">
    <location>
        <begin position="1"/>
        <end position="21"/>
    </location>
</feature>
<sequence length="143" mass="16103">MTKRMLLLVSTAVLLVIAAVAIPAPRDAEPGLNIIFDMVKKYNQSIAKEFFVEDVSHLAEGINKCQDKFFCKVLEILRKHLDPKKDEGALVKALRENYKKNVTCPEVLKNVTPTGISRPLPDLMNTLIKCIQFRNLNKTTPNP</sequence>
<keyword evidence="3" id="KW-1185">Reference proteome</keyword>
<dbReference type="Ensembl" id="ENSMMOT00000018528.1">
    <property type="protein sequence ID" value="ENSMMOP00000018231.1"/>
    <property type="gene ID" value="ENSMMOG00000013813.1"/>
</dbReference>
<proteinExistence type="predicted"/>
<reference evidence="2" key="2">
    <citation type="submission" date="2025-09" db="UniProtKB">
        <authorList>
            <consortium name="Ensembl"/>
        </authorList>
    </citation>
    <scope>IDENTIFICATION</scope>
</reference>
<dbReference type="OMA" id="QDKFFCK"/>
<reference evidence="2" key="1">
    <citation type="submission" date="2025-08" db="UniProtKB">
        <authorList>
            <consortium name="Ensembl"/>
        </authorList>
    </citation>
    <scope>IDENTIFICATION</scope>
</reference>
<organism evidence="2 3">
    <name type="scientific">Mola mola</name>
    <name type="common">Ocean sunfish</name>
    <name type="synonym">Tetraodon mola</name>
    <dbReference type="NCBI Taxonomy" id="94237"/>
    <lineage>
        <taxon>Eukaryota</taxon>
        <taxon>Metazoa</taxon>
        <taxon>Chordata</taxon>
        <taxon>Craniata</taxon>
        <taxon>Vertebrata</taxon>
        <taxon>Euteleostomi</taxon>
        <taxon>Actinopterygii</taxon>
        <taxon>Neopterygii</taxon>
        <taxon>Teleostei</taxon>
        <taxon>Neoteleostei</taxon>
        <taxon>Acanthomorphata</taxon>
        <taxon>Eupercaria</taxon>
        <taxon>Tetraodontiformes</taxon>
        <taxon>Molidae</taxon>
        <taxon>Mola</taxon>
    </lineage>
</organism>
<dbReference type="Proteomes" id="UP000261620">
    <property type="component" value="Unplaced"/>
</dbReference>
<evidence type="ECO:0000256" key="1">
    <source>
        <dbReference type="SAM" id="SignalP"/>
    </source>
</evidence>